<dbReference type="InterPro" id="IPR042274">
    <property type="entry name" value="YycH/YycI_2"/>
</dbReference>
<dbReference type="Gene3D" id="3.30.310.160">
    <property type="entry name" value="YycH protein, domain 2"/>
    <property type="match status" value="1"/>
</dbReference>
<reference evidence="2 3" key="1">
    <citation type="submission" date="2015-12" db="EMBL/GenBank/DDBJ databases">
        <title>Draft genome of Thermovenabulum gondwanense isolated from a red thermophilic microbial mat colonisisng an outflow channel of a bore well.</title>
        <authorList>
            <person name="Patel B.K."/>
        </authorList>
    </citation>
    <scope>NUCLEOTIDE SEQUENCE [LARGE SCALE GENOMIC DNA]</scope>
    <source>
        <strain evidence="2 3">R270</strain>
    </source>
</reference>
<dbReference type="InterPro" id="IPR009996">
    <property type="entry name" value="YycH"/>
</dbReference>
<dbReference type="OrthoDB" id="1696612at2"/>
<comment type="caution">
    <text evidence="2">The sequence shown here is derived from an EMBL/GenBank/DDBJ whole genome shotgun (WGS) entry which is preliminary data.</text>
</comment>
<accession>A0A162MIM5</accession>
<evidence type="ECO:0000313" key="3">
    <source>
        <dbReference type="Proteomes" id="UP000075737"/>
    </source>
</evidence>
<evidence type="ECO:0000259" key="1">
    <source>
        <dbReference type="Pfam" id="PF07435"/>
    </source>
</evidence>
<dbReference type="STRING" id="520767.ATZ99_13480"/>
<name>A0A162MIM5_9FIRM</name>
<dbReference type="AlphaFoldDB" id="A0A162MIM5"/>
<proteinExistence type="predicted"/>
<sequence length="432" mass="48992">MKKDGFNFLVLLLLVCTSLFLSYMTWSQISSGPVKKSFELIENRPVDLEEFLKPSQVIVSFGQNTHTVLNQENPYFEETWGYLKSFTSKINSSVSVTGTANTDKSLQKRGIEFVFDSSLPYSLLKTLLNLNVDTPVLKEDQRIVSVVLAEEDGLSVFLKGESGELFKIGSTKEYGEFTSIVTRIKEAKTPLYTLLPKTNLYIKISKDIYIPLDNLQLPVYSVKSAKNNLQNIAPKFFPDFTLARKIEEKDGAIIFTDGTRGLRIFPKGGLEFTRPLFKEQKTKGNFKDSLTNAANFIASHGGFPKSAYLSSYKINNQSFTFVFRERLNGLPLIKSKDYLVVTVEDNQVTYYYRWLKEGEKIEERITAVSPIKAIDMAVGTKKIKEIYDLYLAYVEKDGFYLPVWVIKTDKGEFYVDARNASEITLTPSGDDV</sequence>
<organism evidence="2 3">
    <name type="scientific">Thermovenabulum gondwanense</name>
    <dbReference type="NCBI Taxonomy" id="520767"/>
    <lineage>
        <taxon>Bacteria</taxon>
        <taxon>Bacillati</taxon>
        <taxon>Bacillota</taxon>
        <taxon>Clostridia</taxon>
        <taxon>Thermosediminibacterales</taxon>
        <taxon>Thermosediminibacteraceae</taxon>
        <taxon>Thermovenabulum</taxon>
    </lineage>
</organism>
<gene>
    <name evidence="2" type="ORF">ATZ99_13480</name>
</gene>
<evidence type="ECO:0000313" key="2">
    <source>
        <dbReference type="EMBL" id="KYO66156.1"/>
    </source>
</evidence>
<dbReference type="Pfam" id="PF07435">
    <property type="entry name" value="YycH"/>
    <property type="match status" value="1"/>
</dbReference>
<dbReference type="Proteomes" id="UP000075737">
    <property type="component" value="Unassembled WGS sequence"/>
</dbReference>
<dbReference type="EMBL" id="LOHZ01000030">
    <property type="protein sequence ID" value="KYO66156.1"/>
    <property type="molecule type" value="Genomic_DNA"/>
</dbReference>
<protein>
    <recommendedName>
        <fullName evidence="1">Regulatory protein YycH domain-containing protein</fullName>
    </recommendedName>
</protein>
<feature type="domain" description="Regulatory protein YycH" evidence="1">
    <location>
        <begin position="9"/>
        <end position="353"/>
    </location>
</feature>
<dbReference type="RefSeq" id="WP_068748468.1">
    <property type="nucleotide sequence ID" value="NZ_LOHZ01000030.1"/>
</dbReference>
<keyword evidence="3" id="KW-1185">Reference proteome</keyword>